<dbReference type="EMBL" id="JBFSEQ010000012">
    <property type="protein sequence ID" value="KAL2763730.1"/>
    <property type="molecule type" value="Genomic_DNA"/>
</dbReference>
<dbReference type="Proteomes" id="UP001610411">
    <property type="component" value="Unassembled WGS sequence"/>
</dbReference>
<comment type="caution">
    <text evidence="2">The sequence shown here is derived from an EMBL/GenBank/DDBJ whole genome shotgun (WGS) entry which is preliminary data.</text>
</comment>
<gene>
    <name evidence="2" type="ORF">WCI35_029335</name>
</gene>
<dbReference type="EMBL" id="JBFSEQ010000012">
    <property type="protein sequence ID" value="KAL2763728.1"/>
    <property type="molecule type" value="Genomic_DNA"/>
</dbReference>
<dbReference type="EMBL" id="JBFSEQ010000012">
    <property type="protein sequence ID" value="KAL2763729.1"/>
    <property type="molecule type" value="Genomic_DNA"/>
</dbReference>
<name>A0ABD2DAL1_DAUMA</name>
<evidence type="ECO:0000313" key="2">
    <source>
        <dbReference type="EMBL" id="KAL2763726.1"/>
    </source>
</evidence>
<dbReference type="AlphaFoldDB" id="A0ABD2DAL1"/>
<accession>A0ABD2DAL1</accession>
<feature type="region of interest" description="Disordered" evidence="1">
    <location>
        <begin position="1"/>
        <end position="21"/>
    </location>
</feature>
<feature type="non-terminal residue" evidence="2">
    <location>
        <position position="1"/>
    </location>
</feature>
<dbReference type="EMBL" id="JBFSEQ010000012">
    <property type="protein sequence ID" value="KAL2763726.1"/>
    <property type="molecule type" value="Genomic_DNA"/>
</dbReference>
<reference evidence="2 3" key="1">
    <citation type="journal article" date="2024" name="G3 (Bethesda)">
        <title>A hybrid genome assembly of the endangered aye-aye (Daubentonia madagascariensis).</title>
        <authorList>
            <person name="Versoza C.J."/>
            <person name="Pfeifer S.P."/>
        </authorList>
    </citation>
    <scope>NUCLEOTIDE SEQUENCE [LARGE SCALE GENOMIC DNA]</scope>
    <source>
        <strain evidence="2">6821</strain>
    </source>
</reference>
<dbReference type="EMBL" id="JBFSEQ010000012">
    <property type="protein sequence ID" value="KAL2763731.1"/>
    <property type="molecule type" value="Genomic_DNA"/>
</dbReference>
<sequence length="87" mass="8747">CIASSGCCLSSSSPSPSTPPCGLATPCSWASTCSASSWSGNLAQFVPWFSWQPCSSSAIAAGGNCFLYHCSDSPLPESAHDPGVVGT</sequence>
<proteinExistence type="predicted"/>
<evidence type="ECO:0000256" key="1">
    <source>
        <dbReference type="SAM" id="MobiDB-lite"/>
    </source>
</evidence>
<dbReference type="EMBL" id="JBFSEQ010000012">
    <property type="protein sequence ID" value="KAL2763727.1"/>
    <property type="molecule type" value="Genomic_DNA"/>
</dbReference>
<organism evidence="2 3">
    <name type="scientific">Daubentonia madagascariensis</name>
    <name type="common">Aye-aye</name>
    <name type="synonym">Sciurus madagascariensis</name>
    <dbReference type="NCBI Taxonomy" id="31869"/>
    <lineage>
        <taxon>Eukaryota</taxon>
        <taxon>Metazoa</taxon>
        <taxon>Chordata</taxon>
        <taxon>Craniata</taxon>
        <taxon>Vertebrata</taxon>
        <taxon>Euteleostomi</taxon>
        <taxon>Mammalia</taxon>
        <taxon>Eutheria</taxon>
        <taxon>Euarchontoglires</taxon>
        <taxon>Primates</taxon>
        <taxon>Strepsirrhini</taxon>
        <taxon>Chiromyiformes</taxon>
        <taxon>Daubentoniidae</taxon>
        <taxon>Daubentonia</taxon>
    </lineage>
</organism>
<evidence type="ECO:0000313" key="3">
    <source>
        <dbReference type="Proteomes" id="UP001610411"/>
    </source>
</evidence>
<keyword evidence="3" id="KW-1185">Reference proteome</keyword>
<protein>
    <submittedName>
        <fullName evidence="2">Bladder cancer-associated protein</fullName>
    </submittedName>
</protein>
<dbReference type="EMBL" id="JBFSEQ010000012">
    <property type="protein sequence ID" value="KAL2763732.1"/>
    <property type="molecule type" value="Genomic_DNA"/>
</dbReference>